<protein>
    <submittedName>
        <fullName evidence="9">Uracil-xanthine permease</fullName>
    </submittedName>
</protein>
<accession>A0A1Z2XTT1</accession>
<feature type="transmembrane region" description="Helical" evidence="7">
    <location>
        <begin position="76"/>
        <end position="93"/>
    </location>
</feature>
<feature type="transmembrane region" description="Helical" evidence="7">
    <location>
        <begin position="52"/>
        <end position="69"/>
    </location>
</feature>
<feature type="transmembrane region" description="Helical" evidence="7">
    <location>
        <begin position="346"/>
        <end position="365"/>
    </location>
</feature>
<comment type="subcellular location">
    <subcellularLocation>
        <location evidence="1">Membrane</location>
        <topology evidence="1">Multi-pass membrane protein</topology>
    </subcellularLocation>
</comment>
<comment type="similarity">
    <text evidence="2">Belongs to the nucleobase:cation symporter-2 (NCS2) (TC 2.A.40) family.</text>
</comment>
<feature type="transmembrane region" description="Helical" evidence="7">
    <location>
        <begin position="371"/>
        <end position="392"/>
    </location>
</feature>
<dbReference type="EMBL" id="CP021422">
    <property type="protein sequence ID" value="ASB41843.1"/>
    <property type="molecule type" value="Genomic_DNA"/>
</dbReference>
<gene>
    <name evidence="8" type="ORF">ADH66_14975</name>
    <name evidence="9" type="ORF">I5Q82_05355</name>
</gene>
<feature type="transmembrane region" description="Helical" evidence="7">
    <location>
        <begin position="141"/>
        <end position="162"/>
    </location>
</feature>
<evidence type="ECO:0000256" key="1">
    <source>
        <dbReference type="ARBA" id="ARBA00004141"/>
    </source>
</evidence>
<evidence type="ECO:0000256" key="3">
    <source>
        <dbReference type="ARBA" id="ARBA00022448"/>
    </source>
</evidence>
<sequence>MELLKKLNRLLFPRSEEYEKLGAKKALALGFQHAFAMSCATILVPLLTGLDVGVALFCAGCGTLIFHLCTGGRMPTFLGSSFAFISALCGVIGNQSFGATYDEQVSAAMGGIIAAGAFYLLLALIIRLFGRGLIDKLFPPVVRGVGITLIGLNLASSAINNIQTQYGPDGSALPIFGEGYDMPTYVWAWILAAVVCLTAVVLSSCGRGMVKMSSIVIALVGGYVLSLILTKTGIAPAALMNTGVIADYDWVQVPHFVLPSFNITAIGMIAPIAIVTCVEHVGDVYANGAVVGKDFTQDPGLHRTMLGDGLATVFAGLVGGPPNTTYSENTAVLAATGNYNPASLRIAALVALVVSFFGKAIGVIQSVPNCVLGGACIVLYGMIASVGLRTLVENHVDFTKNRNLCIAAVMLVLAIGGAVIGNATFNFTNIGLGIIVGIILNLAIPDREPAEPGLVAHSVDKSEVVPERKRK</sequence>
<feature type="transmembrane region" description="Helical" evidence="7">
    <location>
        <begin position="26"/>
        <end position="46"/>
    </location>
</feature>
<evidence type="ECO:0000256" key="6">
    <source>
        <dbReference type="ARBA" id="ARBA00023136"/>
    </source>
</evidence>
<feature type="transmembrane region" description="Helical" evidence="7">
    <location>
        <begin position="404"/>
        <end position="421"/>
    </location>
</feature>
<evidence type="ECO:0000313" key="8">
    <source>
        <dbReference type="EMBL" id="ASB41843.1"/>
    </source>
</evidence>
<dbReference type="NCBIfam" id="TIGR00801">
    <property type="entry name" value="ncs2"/>
    <property type="match status" value="1"/>
</dbReference>
<keyword evidence="3" id="KW-0813">Transport</keyword>
<dbReference type="GO" id="GO:0005886">
    <property type="term" value="C:plasma membrane"/>
    <property type="evidence" value="ECO:0007669"/>
    <property type="project" value="TreeGrafter"/>
</dbReference>
<evidence type="ECO:0000313" key="10">
    <source>
        <dbReference type="Proteomes" id="UP000196710"/>
    </source>
</evidence>
<name>A0A1Z2XTT1_9FIRM</name>
<proteinExistence type="inferred from homology"/>
<organism evidence="9 11">
    <name type="scientific">Acutalibacter muris</name>
    <dbReference type="NCBI Taxonomy" id="1796620"/>
    <lineage>
        <taxon>Bacteria</taxon>
        <taxon>Bacillati</taxon>
        <taxon>Bacillota</taxon>
        <taxon>Clostridia</taxon>
        <taxon>Eubacteriales</taxon>
        <taxon>Acutalibacteraceae</taxon>
        <taxon>Acutalibacter</taxon>
    </lineage>
</organism>
<feature type="transmembrane region" description="Helical" evidence="7">
    <location>
        <begin position="215"/>
        <end position="236"/>
    </location>
</feature>
<evidence type="ECO:0000256" key="7">
    <source>
        <dbReference type="SAM" id="Phobius"/>
    </source>
</evidence>
<dbReference type="EMBL" id="CP065321">
    <property type="protein sequence ID" value="QQR31110.1"/>
    <property type="molecule type" value="Genomic_DNA"/>
</dbReference>
<evidence type="ECO:0000256" key="2">
    <source>
        <dbReference type="ARBA" id="ARBA00008821"/>
    </source>
</evidence>
<evidence type="ECO:0000256" key="4">
    <source>
        <dbReference type="ARBA" id="ARBA00022692"/>
    </source>
</evidence>
<dbReference type="PANTHER" id="PTHR42810:SF2">
    <property type="entry name" value="PURINE PERMEASE C1399.01C-RELATED"/>
    <property type="match status" value="1"/>
</dbReference>
<dbReference type="GO" id="GO:0042907">
    <property type="term" value="F:xanthine transmembrane transporter activity"/>
    <property type="evidence" value="ECO:0007669"/>
    <property type="project" value="TreeGrafter"/>
</dbReference>
<evidence type="ECO:0000313" key="9">
    <source>
        <dbReference type="EMBL" id="QQR31110.1"/>
    </source>
</evidence>
<reference evidence="9 11" key="3">
    <citation type="submission" date="2020-11" db="EMBL/GenBank/DDBJ databases">
        <title>Closed and high quality bacterial genomes of the OMM12 community.</title>
        <authorList>
            <person name="Marbouty M."/>
            <person name="Lamy-Besnier Q."/>
            <person name="Debarbieux L."/>
            <person name="Koszul R."/>
        </authorList>
    </citation>
    <scope>NUCLEOTIDE SEQUENCE [LARGE SCALE GENOMIC DNA]</scope>
    <source>
        <strain evidence="9 11">KB18</strain>
    </source>
</reference>
<dbReference type="PANTHER" id="PTHR42810">
    <property type="entry name" value="PURINE PERMEASE C1399.01C-RELATED"/>
    <property type="match status" value="1"/>
</dbReference>
<evidence type="ECO:0000256" key="5">
    <source>
        <dbReference type="ARBA" id="ARBA00022989"/>
    </source>
</evidence>
<dbReference type="Pfam" id="PF00860">
    <property type="entry name" value="Xan_ur_permease"/>
    <property type="match status" value="1"/>
</dbReference>
<dbReference type="KEGG" id="amur:ADH66_14975"/>
<keyword evidence="4 7" id="KW-0812">Transmembrane</keyword>
<keyword evidence="10" id="KW-1185">Reference proteome</keyword>
<dbReference type="AlphaFoldDB" id="A0A1Z2XTT1"/>
<feature type="transmembrane region" description="Helical" evidence="7">
    <location>
        <begin position="256"/>
        <end position="278"/>
    </location>
</feature>
<dbReference type="RefSeq" id="WP_066539120.1">
    <property type="nucleotide sequence ID" value="NZ_CP021422.1"/>
</dbReference>
<evidence type="ECO:0000313" key="11">
    <source>
        <dbReference type="Proteomes" id="UP000596035"/>
    </source>
</evidence>
<feature type="transmembrane region" description="Helical" evidence="7">
    <location>
        <begin position="105"/>
        <end position="129"/>
    </location>
</feature>
<dbReference type="InterPro" id="IPR006043">
    <property type="entry name" value="NCS2"/>
</dbReference>
<reference evidence="8" key="1">
    <citation type="journal article" date="2017" name="Genome Announc.">
        <title>High-Quality Whole-Genome Sequences of the Oligo-Mouse-Microbiota Bacterial Community.</title>
        <authorList>
            <person name="Garzetti D."/>
            <person name="Brugiroux S."/>
            <person name="Bunk B."/>
            <person name="Pukall R."/>
            <person name="McCoy K.D."/>
            <person name="Macpherson A.J."/>
            <person name="Stecher B."/>
        </authorList>
    </citation>
    <scope>NUCLEOTIDE SEQUENCE</scope>
    <source>
        <strain evidence="8">KB18</strain>
    </source>
</reference>
<feature type="transmembrane region" description="Helical" evidence="7">
    <location>
        <begin position="427"/>
        <end position="444"/>
    </location>
</feature>
<keyword evidence="5 7" id="KW-1133">Transmembrane helix</keyword>
<dbReference type="InterPro" id="IPR006042">
    <property type="entry name" value="Xan_ur_permease"/>
</dbReference>
<dbReference type="Proteomes" id="UP000196710">
    <property type="component" value="Chromosome"/>
</dbReference>
<reference evidence="10" key="2">
    <citation type="submission" date="2017-05" db="EMBL/GenBank/DDBJ databases">
        <title>Improved OligoMM genomes.</title>
        <authorList>
            <person name="Garzetti D."/>
        </authorList>
    </citation>
    <scope>NUCLEOTIDE SEQUENCE [LARGE SCALE GENOMIC DNA]</scope>
    <source>
        <strain evidence="10">KB18</strain>
    </source>
</reference>
<dbReference type="Proteomes" id="UP000596035">
    <property type="component" value="Chromosome"/>
</dbReference>
<feature type="transmembrane region" description="Helical" evidence="7">
    <location>
        <begin position="182"/>
        <end position="203"/>
    </location>
</feature>
<keyword evidence="6 7" id="KW-0472">Membrane</keyword>